<evidence type="ECO:0000256" key="7">
    <source>
        <dbReference type="ARBA" id="ARBA00022741"/>
    </source>
</evidence>
<comment type="subcellular location">
    <subcellularLocation>
        <location evidence="1 13">Cytoplasm</location>
    </subcellularLocation>
</comment>
<dbReference type="InterPro" id="IPR014729">
    <property type="entry name" value="Rossmann-like_a/b/a_fold"/>
</dbReference>
<evidence type="ECO:0000256" key="11">
    <source>
        <dbReference type="ARBA" id="ARBA00023146"/>
    </source>
</evidence>
<evidence type="ECO:0000256" key="12">
    <source>
        <dbReference type="ARBA" id="ARBA00047398"/>
    </source>
</evidence>
<comment type="cofactor">
    <cofactor evidence="13">
        <name>Zn(2+)</name>
        <dbReference type="ChEBI" id="CHEBI:29105"/>
    </cofactor>
    <text evidence="13">Binds 1 zinc ion per subunit.</text>
</comment>
<protein>
    <recommendedName>
        <fullName evidence="13">Cysteine--tRNA ligase</fullName>
        <ecNumber evidence="13">6.1.1.16</ecNumber>
    </recommendedName>
    <alternativeName>
        <fullName evidence="13">Cysteinyl-tRNA synthetase</fullName>
        <shortName evidence="13">CysRS</shortName>
    </alternativeName>
</protein>
<dbReference type="EC" id="6.1.1.16" evidence="13"/>
<evidence type="ECO:0000259" key="14">
    <source>
        <dbReference type="SMART" id="SM00840"/>
    </source>
</evidence>
<reference evidence="15" key="1">
    <citation type="submission" date="2020-07" db="EMBL/GenBank/DDBJ databases">
        <title>Huge and variable diversity of episymbiotic CPR bacteria and DPANN archaea in groundwater ecosystems.</title>
        <authorList>
            <person name="He C.Y."/>
            <person name="Keren R."/>
            <person name="Whittaker M."/>
            <person name="Farag I.F."/>
            <person name="Doudna J."/>
            <person name="Cate J.H.D."/>
            <person name="Banfield J.F."/>
        </authorList>
    </citation>
    <scope>NUCLEOTIDE SEQUENCE</scope>
    <source>
        <strain evidence="15">NC_groundwater_1520_Pr4_B-0.1um_53_5</strain>
    </source>
</reference>
<evidence type="ECO:0000313" key="15">
    <source>
        <dbReference type="EMBL" id="MBI4727655.1"/>
    </source>
</evidence>
<dbReference type="SMART" id="SM00840">
    <property type="entry name" value="DALR_2"/>
    <property type="match status" value="1"/>
</dbReference>
<evidence type="ECO:0000256" key="1">
    <source>
        <dbReference type="ARBA" id="ARBA00004496"/>
    </source>
</evidence>
<comment type="caution">
    <text evidence="15">The sequence shown here is derived from an EMBL/GenBank/DDBJ whole genome shotgun (WGS) entry which is preliminary data.</text>
</comment>
<dbReference type="PRINTS" id="PR00983">
    <property type="entry name" value="TRNASYNTHCYS"/>
</dbReference>
<dbReference type="Pfam" id="PF01406">
    <property type="entry name" value="tRNA-synt_1e"/>
    <property type="match status" value="1"/>
</dbReference>
<comment type="similarity">
    <text evidence="2 13">Belongs to the class-I aminoacyl-tRNA synthetase family.</text>
</comment>
<dbReference type="Gene3D" id="1.20.120.1910">
    <property type="entry name" value="Cysteine-tRNA ligase, C-terminal anti-codon recognition domain"/>
    <property type="match status" value="1"/>
</dbReference>
<dbReference type="InterPro" id="IPR024909">
    <property type="entry name" value="Cys-tRNA/MSH_ligase"/>
</dbReference>
<evidence type="ECO:0000256" key="9">
    <source>
        <dbReference type="ARBA" id="ARBA00022840"/>
    </source>
</evidence>
<evidence type="ECO:0000256" key="4">
    <source>
        <dbReference type="ARBA" id="ARBA00022490"/>
    </source>
</evidence>
<keyword evidence="9 13" id="KW-0067">ATP-binding</keyword>
<keyword evidence="6 13" id="KW-0479">Metal-binding</keyword>
<name>A0A933MLC8_UNCT6</name>
<dbReference type="GO" id="GO:0005829">
    <property type="term" value="C:cytosol"/>
    <property type="evidence" value="ECO:0007669"/>
    <property type="project" value="TreeGrafter"/>
</dbReference>
<dbReference type="GO" id="GO:0008270">
    <property type="term" value="F:zinc ion binding"/>
    <property type="evidence" value="ECO:0007669"/>
    <property type="project" value="UniProtKB-UniRule"/>
</dbReference>
<dbReference type="GO" id="GO:0004817">
    <property type="term" value="F:cysteine-tRNA ligase activity"/>
    <property type="evidence" value="ECO:0007669"/>
    <property type="project" value="UniProtKB-UniRule"/>
</dbReference>
<dbReference type="InterPro" id="IPR056411">
    <property type="entry name" value="CysS_C"/>
</dbReference>
<feature type="short sequence motif" description="'KMSKS' region" evidence="13">
    <location>
        <begin position="270"/>
        <end position="274"/>
    </location>
</feature>
<evidence type="ECO:0000256" key="2">
    <source>
        <dbReference type="ARBA" id="ARBA00005594"/>
    </source>
</evidence>
<dbReference type="AlphaFoldDB" id="A0A933MLC8"/>
<dbReference type="GO" id="GO:0005524">
    <property type="term" value="F:ATP binding"/>
    <property type="evidence" value="ECO:0007669"/>
    <property type="project" value="UniProtKB-UniRule"/>
</dbReference>
<dbReference type="Proteomes" id="UP000736328">
    <property type="component" value="Unassembled WGS sequence"/>
</dbReference>
<gene>
    <name evidence="13" type="primary">cysS</name>
    <name evidence="15" type="ORF">HY768_10645</name>
</gene>
<dbReference type="CDD" id="cd00672">
    <property type="entry name" value="CysRS_core"/>
    <property type="match status" value="1"/>
</dbReference>
<evidence type="ECO:0000313" key="16">
    <source>
        <dbReference type="Proteomes" id="UP000736328"/>
    </source>
</evidence>
<feature type="binding site" evidence="13">
    <location>
        <position position="242"/>
    </location>
    <ligand>
        <name>Zn(2+)</name>
        <dbReference type="ChEBI" id="CHEBI:29105"/>
    </ligand>
</feature>
<dbReference type="FunFam" id="3.40.50.620:FF:000130">
    <property type="entry name" value="Cysteine--tRNA ligase"/>
    <property type="match status" value="1"/>
</dbReference>
<dbReference type="SUPFAM" id="SSF47323">
    <property type="entry name" value="Anticodon-binding domain of a subclass of class I aminoacyl-tRNA synthetases"/>
    <property type="match status" value="1"/>
</dbReference>
<dbReference type="PANTHER" id="PTHR10890">
    <property type="entry name" value="CYSTEINYL-TRNA SYNTHETASE"/>
    <property type="match status" value="1"/>
</dbReference>
<dbReference type="SUPFAM" id="SSF52374">
    <property type="entry name" value="Nucleotidylyl transferase"/>
    <property type="match status" value="1"/>
</dbReference>
<dbReference type="InterPro" id="IPR015273">
    <property type="entry name" value="Cys-tRNA-synt_Ia_DALR"/>
</dbReference>
<dbReference type="Pfam" id="PF23493">
    <property type="entry name" value="CysS_C"/>
    <property type="match status" value="1"/>
</dbReference>
<accession>A0A933MLC8</accession>
<dbReference type="GO" id="GO:0006423">
    <property type="term" value="P:cysteinyl-tRNA aminoacylation"/>
    <property type="evidence" value="ECO:0007669"/>
    <property type="project" value="UniProtKB-UniRule"/>
</dbReference>
<dbReference type="InterPro" id="IPR009080">
    <property type="entry name" value="tRNAsynth_Ia_anticodon-bd"/>
</dbReference>
<keyword evidence="8 13" id="KW-0862">Zinc</keyword>
<dbReference type="EMBL" id="JACQXR010000144">
    <property type="protein sequence ID" value="MBI4727655.1"/>
    <property type="molecule type" value="Genomic_DNA"/>
</dbReference>
<dbReference type="NCBIfam" id="TIGR00435">
    <property type="entry name" value="cysS"/>
    <property type="match status" value="1"/>
</dbReference>
<evidence type="ECO:0000256" key="6">
    <source>
        <dbReference type="ARBA" id="ARBA00022723"/>
    </source>
</evidence>
<dbReference type="HAMAP" id="MF_00041">
    <property type="entry name" value="Cys_tRNA_synth"/>
    <property type="match status" value="1"/>
</dbReference>
<feature type="binding site" evidence="13">
    <location>
        <position position="238"/>
    </location>
    <ligand>
        <name>Zn(2+)</name>
        <dbReference type="ChEBI" id="CHEBI:29105"/>
    </ligand>
</feature>
<feature type="short sequence motif" description="'HIGH' region" evidence="13">
    <location>
        <begin position="31"/>
        <end position="41"/>
    </location>
</feature>
<dbReference type="PANTHER" id="PTHR10890:SF3">
    <property type="entry name" value="CYSTEINE--TRNA LIGASE, CYTOPLASMIC"/>
    <property type="match status" value="1"/>
</dbReference>
<evidence type="ECO:0000256" key="13">
    <source>
        <dbReference type="HAMAP-Rule" id="MF_00041"/>
    </source>
</evidence>
<evidence type="ECO:0000256" key="5">
    <source>
        <dbReference type="ARBA" id="ARBA00022598"/>
    </source>
</evidence>
<feature type="binding site" evidence="13">
    <location>
        <position position="29"/>
    </location>
    <ligand>
        <name>Zn(2+)</name>
        <dbReference type="ChEBI" id="CHEBI:29105"/>
    </ligand>
</feature>
<proteinExistence type="inferred from homology"/>
<dbReference type="InterPro" id="IPR015803">
    <property type="entry name" value="Cys-tRNA-ligase"/>
</dbReference>
<keyword evidence="7 13" id="KW-0547">Nucleotide-binding</keyword>
<sequence>MPIHLYNTMTRKKEEFIPLEQNQAGIYACGPTVYNYAHIGNLRTYVFEDTLRRIFLYNGLAVNHVMNITDVDDKTIRASQKEGMSLKDFTEKYTKIFLDDCAALNIQQPDIMCKATGHIPEMIDLVQRLSDKGYAYQSGDGATYFNIAKFQGYGKLSGISLSGLKAGARVASDEYEKENLSDFALWKAWDQKDGDVFWESPFGKGRPGWHIECSAMSTKYLGETFDIHVGAVDLIFPHHENEIAQTEAATGKPWVRCWMHAEHLLVDVGKMSKSLNNFYRMIELKEKGYHPLAYRYFCFTGHYRSQLNFTWESLTAAQRALENLRAEVLKLGTSEGEKIGTLEGKDLTEWKNKFLSAINDDLNMPQALAVLWDTVKSPDLKPAQKLALIGDFDRVLGLNLLETKEGFGIPKEVEELLRKRQEARAAKNWAGSDAIRNQILALGYVVEDSKGGQTVREKKFGE</sequence>
<dbReference type="Gene3D" id="3.40.50.620">
    <property type="entry name" value="HUPs"/>
    <property type="match status" value="1"/>
</dbReference>
<feature type="binding site" evidence="13">
    <location>
        <position position="213"/>
    </location>
    <ligand>
        <name>Zn(2+)</name>
        <dbReference type="ChEBI" id="CHEBI:29105"/>
    </ligand>
</feature>
<keyword evidence="10 13" id="KW-0648">Protein biosynthesis</keyword>
<keyword evidence="11 13" id="KW-0030">Aminoacyl-tRNA synthetase</keyword>
<dbReference type="InterPro" id="IPR032678">
    <property type="entry name" value="tRNA-synt_1_cat_dom"/>
</dbReference>
<organism evidence="15 16">
    <name type="scientific">candidate division TA06 bacterium</name>
    <dbReference type="NCBI Taxonomy" id="2250710"/>
    <lineage>
        <taxon>Bacteria</taxon>
        <taxon>Bacteria division TA06</taxon>
    </lineage>
</organism>
<feature type="domain" description="Cysteinyl-tRNA synthetase class Ia DALR" evidence="14">
    <location>
        <begin position="353"/>
        <end position="408"/>
    </location>
</feature>
<evidence type="ECO:0000256" key="8">
    <source>
        <dbReference type="ARBA" id="ARBA00022833"/>
    </source>
</evidence>
<keyword evidence="5 13" id="KW-0436">Ligase</keyword>
<feature type="binding site" evidence="13">
    <location>
        <position position="273"/>
    </location>
    <ligand>
        <name>ATP</name>
        <dbReference type="ChEBI" id="CHEBI:30616"/>
    </ligand>
</feature>
<keyword evidence="4 13" id="KW-0963">Cytoplasm</keyword>
<comment type="catalytic activity">
    <reaction evidence="12 13">
        <text>tRNA(Cys) + L-cysteine + ATP = L-cysteinyl-tRNA(Cys) + AMP + diphosphate</text>
        <dbReference type="Rhea" id="RHEA:17773"/>
        <dbReference type="Rhea" id="RHEA-COMP:9661"/>
        <dbReference type="Rhea" id="RHEA-COMP:9679"/>
        <dbReference type="ChEBI" id="CHEBI:30616"/>
        <dbReference type="ChEBI" id="CHEBI:33019"/>
        <dbReference type="ChEBI" id="CHEBI:35235"/>
        <dbReference type="ChEBI" id="CHEBI:78442"/>
        <dbReference type="ChEBI" id="CHEBI:78517"/>
        <dbReference type="ChEBI" id="CHEBI:456215"/>
        <dbReference type="EC" id="6.1.1.16"/>
    </reaction>
</comment>
<evidence type="ECO:0000256" key="10">
    <source>
        <dbReference type="ARBA" id="ARBA00022917"/>
    </source>
</evidence>
<evidence type="ECO:0000256" key="3">
    <source>
        <dbReference type="ARBA" id="ARBA00011245"/>
    </source>
</evidence>
<comment type="subunit">
    <text evidence="3 13">Monomer.</text>
</comment>